<dbReference type="EMBL" id="BARU01004008">
    <property type="protein sequence ID" value="GAH29726.1"/>
    <property type="molecule type" value="Genomic_DNA"/>
</dbReference>
<accession>X1E8W0</accession>
<dbReference type="AlphaFoldDB" id="X1E8W0"/>
<sequence length="33" mass="3452">DPGPDYFGRKANKAVVVRGERPGYATGSSGDLN</sequence>
<proteinExistence type="predicted"/>
<feature type="non-terminal residue" evidence="1">
    <location>
        <position position="1"/>
    </location>
</feature>
<organism evidence="1">
    <name type="scientific">marine sediment metagenome</name>
    <dbReference type="NCBI Taxonomy" id="412755"/>
    <lineage>
        <taxon>unclassified sequences</taxon>
        <taxon>metagenomes</taxon>
        <taxon>ecological metagenomes</taxon>
    </lineage>
</organism>
<gene>
    <name evidence="1" type="ORF">S03H2_08295</name>
</gene>
<comment type="caution">
    <text evidence="1">The sequence shown here is derived from an EMBL/GenBank/DDBJ whole genome shotgun (WGS) entry which is preliminary data.</text>
</comment>
<name>X1E8W0_9ZZZZ</name>
<protein>
    <submittedName>
        <fullName evidence="1">Uncharacterized protein</fullName>
    </submittedName>
</protein>
<reference evidence="1" key="1">
    <citation type="journal article" date="2014" name="Front. Microbiol.">
        <title>High frequency of phylogenetically diverse reductive dehalogenase-homologous genes in deep subseafloor sedimentary metagenomes.</title>
        <authorList>
            <person name="Kawai M."/>
            <person name="Futagami T."/>
            <person name="Toyoda A."/>
            <person name="Takaki Y."/>
            <person name="Nishi S."/>
            <person name="Hori S."/>
            <person name="Arai W."/>
            <person name="Tsubouchi T."/>
            <person name="Morono Y."/>
            <person name="Uchiyama I."/>
            <person name="Ito T."/>
            <person name="Fujiyama A."/>
            <person name="Inagaki F."/>
            <person name="Takami H."/>
        </authorList>
    </citation>
    <scope>NUCLEOTIDE SEQUENCE</scope>
    <source>
        <strain evidence="1">Expedition CK06-06</strain>
    </source>
</reference>
<evidence type="ECO:0000313" key="1">
    <source>
        <dbReference type="EMBL" id="GAH29726.1"/>
    </source>
</evidence>